<evidence type="ECO:0000313" key="7">
    <source>
        <dbReference type="Proteomes" id="UP000634780"/>
    </source>
</evidence>
<accession>A0ABS0XBQ9</accession>
<evidence type="ECO:0000259" key="5">
    <source>
        <dbReference type="PROSITE" id="PS50075"/>
    </source>
</evidence>
<evidence type="ECO:0000256" key="2">
    <source>
        <dbReference type="ARBA" id="ARBA00022553"/>
    </source>
</evidence>
<dbReference type="PANTHER" id="PTHR43775">
    <property type="entry name" value="FATTY ACID SYNTHASE"/>
    <property type="match status" value="1"/>
</dbReference>
<dbReference type="PANTHER" id="PTHR43775:SF51">
    <property type="entry name" value="INACTIVE PHENOLPHTHIOCEROL SYNTHESIS POLYKETIDE SYNTHASE TYPE I PKS1-RELATED"/>
    <property type="match status" value="1"/>
</dbReference>
<evidence type="ECO:0000256" key="1">
    <source>
        <dbReference type="ARBA" id="ARBA00022450"/>
    </source>
</evidence>
<dbReference type="RefSeq" id="WP_198897890.1">
    <property type="nucleotide sequence ID" value="NZ_JAEKOZ010000018.1"/>
</dbReference>
<dbReference type="SMART" id="SM01294">
    <property type="entry name" value="PKS_PP_betabranch"/>
    <property type="match status" value="1"/>
</dbReference>
<dbReference type="InterPro" id="IPR009081">
    <property type="entry name" value="PP-bd_ACP"/>
</dbReference>
<evidence type="ECO:0000313" key="6">
    <source>
        <dbReference type="EMBL" id="MBJ3810650.1"/>
    </source>
</evidence>
<sequence>MREEPDSKDGVLASESRDLFLIPGRAIMDDVTNSDATTLEETLSNLSGESHGQVLLELVRKKTALVLGHNDPKQVGPGENFHSLGFDSLTSVKLVSVLNDATGLQLPNNTVFNHPTPSAVAAYIGVRLNPRT</sequence>
<proteinExistence type="predicted"/>
<comment type="caution">
    <text evidence="6">The sequence shown here is derived from an EMBL/GenBank/DDBJ whole genome shotgun (WGS) entry which is preliminary data.</text>
</comment>
<dbReference type="Gene3D" id="1.10.1200.10">
    <property type="entry name" value="ACP-like"/>
    <property type="match status" value="1"/>
</dbReference>
<dbReference type="SUPFAM" id="SSF47336">
    <property type="entry name" value="ACP-like"/>
    <property type="match status" value="1"/>
</dbReference>
<name>A0ABS0XBQ9_9ACTN</name>
<dbReference type="InterPro" id="IPR036736">
    <property type="entry name" value="ACP-like_sf"/>
</dbReference>
<keyword evidence="1" id="KW-0596">Phosphopantetheine</keyword>
<dbReference type="Pfam" id="PF00550">
    <property type="entry name" value="PP-binding"/>
    <property type="match status" value="1"/>
</dbReference>
<protein>
    <submittedName>
        <fullName evidence="6">Acyl carrier protein</fullName>
    </submittedName>
</protein>
<organism evidence="6 7">
    <name type="scientific">Streptomyces flavofungini</name>
    <dbReference type="NCBI Taxonomy" id="68200"/>
    <lineage>
        <taxon>Bacteria</taxon>
        <taxon>Bacillati</taxon>
        <taxon>Actinomycetota</taxon>
        <taxon>Actinomycetes</taxon>
        <taxon>Kitasatosporales</taxon>
        <taxon>Streptomycetaceae</taxon>
        <taxon>Streptomyces</taxon>
    </lineage>
</organism>
<dbReference type="InterPro" id="IPR020806">
    <property type="entry name" value="PKS_PP-bd"/>
</dbReference>
<dbReference type="EMBL" id="JAEKOZ010000018">
    <property type="protein sequence ID" value="MBJ3810650.1"/>
    <property type="molecule type" value="Genomic_DNA"/>
</dbReference>
<dbReference type="Proteomes" id="UP000634780">
    <property type="component" value="Unassembled WGS sequence"/>
</dbReference>
<feature type="domain" description="Carrier" evidence="5">
    <location>
        <begin position="53"/>
        <end position="128"/>
    </location>
</feature>
<dbReference type="SMART" id="SM00823">
    <property type="entry name" value="PKS_PP"/>
    <property type="match status" value="1"/>
</dbReference>
<evidence type="ECO:0000256" key="4">
    <source>
        <dbReference type="ARBA" id="ARBA00023268"/>
    </source>
</evidence>
<reference evidence="6 7" key="1">
    <citation type="submission" date="2020-12" db="EMBL/GenBank/DDBJ databases">
        <title>Streptomyces typhae sp. nov., a novel endophytic actinomycete isolated from the root of cattail pollen (Typha angustifolia L.).</title>
        <authorList>
            <person name="Peng C."/>
            <person name="Liu C."/>
        </authorList>
    </citation>
    <scope>NUCLEOTIDE SEQUENCE [LARGE SCALE GENOMIC DNA]</scope>
    <source>
        <strain evidence="6 7">JCM 4753</strain>
    </source>
</reference>
<keyword evidence="2" id="KW-0597">Phosphoprotein</keyword>
<evidence type="ECO:0000256" key="3">
    <source>
        <dbReference type="ARBA" id="ARBA00022679"/>
    </source>
</evidence>
<keyword evidence="4" id="KW-0511">Multifunctional enzyme</keyword>
<keyword evidence="7" id="KW-1185">Reference proteome</keyword>
<gene>
    <name evidence="6" type="ORF">JGB26_26695</name>
</gene>
<dbReference type="InterPro" id="IPR050091">
    <property type="entry name" value="PKS_NRPS_Biosynth_Enz"/>
</dbReference>
<dbReference type="PROSITE" id="PS50075">
    <property type="entry name" value="CARRIER"/>
    <property type="match status" value="1"/>
</dbReference>
<keyword evidence="3" id="KW-0808">Transferase</keyword>